<dbReference type="InterPro" id="IPR006683">
    <property type="entry name" value="Thioestr_dom"/>
</dbReference>
<comment type="similarity">
    <text evidence="4">Belongs to the YigI thioesterase family.</text>
</comment>
<comment type="catalytic activity">
    <reaction evidence="3">
        <text>a long-chain fatty acyl-CoA + H2O = a long-chain fatty acid + CoA + H(+)</text>
        <dbReference type="Rhea" id="RHEA:67680"/>
        <dbReference type="ChEBI" id="CHEBI:15377"/>
        <dbReference type="ChEBI" id="CHEBI:15378"/>
        <dbReference type="ChEBI" id="CHEBI:57287"/>
        <dbReference type="ChEBI" id="CHEBI:57560"/>
        <dbReference type="ChEBI" id="CHEBI:83139"/>
    </reaction>
</comment>
<dbReference type="PANTHER" id="PTHR43240">
    <property type="entry name" value="1,4-DIHYDROXY-2-NAPHTHOYL-COA THIOESTERASE 1"/>
    <property type="match status" value="1"/>
</dbReference>
<evidence type="ECO:0000259" key="8">
    <source>
        <dbReference type="Pfam" id="PF03061"/>
    </source>
</evidence>
<dbReference type="RefSeq" id="WP_099553802.1">
    <property type="nucleotide sequence ID" value="NZ_LT960614.1"/>
</dbReference>
<evidence type="ECO:0000256" key="3">
    <source>
        <dbReference type="ARBA" id="ARBA00036002"/>
    </source>
</evidence>
<dbReference type="NCBIfam" id="TIGR00369">
    <property type="entry name" value="unchar_dom_1"/>
    <property type="match status" value="1"/>
</dbReference>
<organism evidence="9 10">
    <name type="scientific">Hartmannibacter diazotrophicus</name>
    <dbReference type="NCBI Taxonomy" id="1482074"/>
    <lineage>
        <taxon>Bacteria</taxon>
        <taxon>Pseudomonadati</taxon>
        <taxon>Pseudomonadota</taxon>
        <taxon>Alphaproteobacteria</taxon>
        <taxon>Hyphomicrobiales</taxon>
        <taxon>Pleomorphomonadaceae</taxon>
        <taxon>Hartmannibacter</taxon>
    </lineage>
</organism>
<keyword evidence="1" id="KW-0378">Hydrolase</keyword>
<dbReference type="EMBL" id="LT960614">
    <property type="protein sequence ID" value="SON53894.1"/>
    <property type="molecule type" value="Genomic_DNA"/>
</dbReference>
<dbReference type="Proteomes" id="UP000223606">
    <property type="component" value="Chromosome 1"/>
</dbReference>
<dbReference type="InterPro" id="IPR029069">
    <property type="entry name" value="HotDog_dom_sf"/>
</dbReference>
<evidence type="ECO:0000256" key="1">
    <source>
        <dbReference type="ARBA" id="ARBA00022801"/>
    </source>
</evidence>
<dbReference type="Pfam" id="PF03061">
    <property type="entry name" value="4HBT"/>
    <property type="match status" value="1"/>
</dbReference>
<dbReference type="InterPro" id="IPR003736">
    <property type="entry name" value="PAAI_dom"/>
</dbReference>
<reference evidence="10" key="1">
    <citation type="submission" date="2017-09" db="EMBL/GenBank/DDBJ databases">
        <title>Genome sequence of Nannocystis excedens DSM 71.</title>
        <authorList>
            <person name="Blom J."/>
        </authorList>
    </citation>
    <scope>NUCLEOTIDE SEQUENCE [LARGE SCALE GENOMIC DNA]</scope>
    <source>
        <strain evidence="10">type strain: E19</strain>
    </source>
</reference>
<evidence type="ECO:0000256" key="5">
    <source>
        <dbReference type="ARBA" id="ARBA00038894"/>
    </source>
</evidence>
<comment type="catalytic activity">
    <reaction evidence="7">
        <text>a medium-chain fatty acyl-CoA + H2O = a medium-chain fatty acid + CoA + H(+)</text>
        <dbReference type="Rhea" id="RHEA:68184"/>
        <dbReference type="ChEBI" id="CHEBI:15377"/>
        <dbReference type="ChEBI" id="CHEBI:15378"/>
        <dbReference type="ChEBI" id="CHEBI:57287"/>
        <dbReference type="ChEBI" id="CHEBI:59558"/>
        <dbReference type="ChEBI" id="CHEBI:90546"/>
    </reaction>
</comment>
<accession>A0A2C9D0Y0</accession>
<dbReference type="PANTHER" id="PTHR43240:SF20">
    <property type="entry name" value="MEDIUM_LONG-CHAIN ACYL-COA THIOESTERASE YIGI"/>
    <property type="match status" value="1"/>
</dbReference>
<dbReference type="KEGG" id="hdi:HDIA_0353"/>
<sequence>MSGTEFSAEDGRAAVEAIISRSPYLSWLGLSVSDLQLGRIAAKARWREEWVANPVIGQTQGGILASLVDFAANFALFGNMGRPVLTIDLRVDYHRVAVKGDLIAEGSLVKLGRQVSVCEGRILDEEGRLIASGRGTFLTAPAEKSK</sequence>
<evidence type="ECO:0000313" key="10">
    <source>
        <dbReference type="Proteomes" id="UP000223606"/>
    </source>
</evidence>
<protein>
    <recommendedName>
        <fullName evidence="6">Medium/long-chain acyl-CoA thioesterase YigI</fullName>
        <ecNumber evidence="5">3.1.2.20</ecNumber>
    </recommendedName>
</protein>
<dbReference type="CDD" id="cd03443">
    <property type="entry name" value="PaaI_thioesterase"/>
    <property type="match status" value="1"/>
</dbReference>
<dbReference type="GO" id="GO:0047617">
    <property type="term" value="F:fatty acyl-CoA hydrolase activity"/>
    <property type="evidence" value="ECO:0007669"/>
    <property type="project" value="UniProtKB-EC"/>
</dbReference>
<evidence type="ECO:0000256" key="2">
    <source>
        <dbReference type="ARBA" id="ARBA00035880"/>
    </source>
</evidence>
<gene>
    <name evidence="9" type="ORF">HDIA_0353</name>
</gene>
<evidence type="ECO:0000256" key="6">
    <source>
        <dbReference type="ARBA" id="ARBA00040062"/>
    </source>
</evidence>
<evidence type="ECO:0000256" key="7">
    <source>
        <dbReference type="ARBA" id="ARBA00048062"/>
    </source>
</evidence>
<dbReference type="Gene3D" id="3.10.129.10">
    <property type="entry name" value="Hotdog Thioesterase"/>
    <property type="match status" value="1"/>
</dbReference>
<evidence type="ECO:0000256" key="4">
    <source>
        <dbReference type="ARBA" id="ARBA00038381"/>
    </source>
</evidence>
<dbReference type="OrthoDB" id="9813158at2"/>
<dbReference type="EC" id="3.1.2.20" evidence="5"/>
<evidence type="ECO:0000313" key="9">
    <source>
        <dbReference type="EMBL" id="SON53894.1"/>
    </source>
</evidence>
<dbReference type="SUPFAM" id="SSF54637">
    <property type="entry name" value="Thioesterase/thiol ester dehydrase-isomerase"/>
    <property type="match status" value="1"/>
</dbReference>
<dbReference type="AlphaFoldDB" id="A0A2C9D0Y0"/>
<keyword evidence="10" id="KW-1185">Reference proteome</keyword>
<name>A0A2C9D0Y0_9HYPH</name>
<feature type="domain" description="Thioesterase" evidence="8">
    <location>
        <begin position="61"/>
        <end position="130"/>
    </location>
</feature>
<comment type="catalytic activity">
    <reaction evidence="2">
        <text>a fatty acyl-CoA + H2O = a fatty acid + CoA + H(+)</text>
        <dbReference type="Rhea" id="RHEA:16781"/>
        <dbReference type="ChEBI" id="CHEBI:15377"/>
        <dbReference type="ChEBI" id="CHEBI:15378"/>
        <dbReference type="ChEBI" id="CHEBI:28868"/>
        <dbReference type="ChEBI" id="CHEBI:57287"/>
        <dbReference type="ChEBI" id="CHEBI:77636"/>
        <dbReference type="EC" id="3.1.2.20"/>
    </reaction>
</comment>
<proteinExistence type="inferred from homology"/>